<comment type="caution">
    <text evidence="10">The sequence shown here is derived from an EMBL/GenBank/DDBJ whole genome shotgun (WGS) entry which is preliminary data.</text>
</comment>
<keyword evidence="11" id="KW-1185">Reference proteome</keyword>
<evidence type="ECO:0000313" key="11">
    <source>
        <dbReference type="Proteomes" id="UP000226192"/>
    </source>
</evidence>
<evidence type="ECO:0000313" key="10">
    <source>
        <dbReference type="EMBL" id="PHH59794.1"/>
    </source>
</evidence>
<dbReference type="InterPro" id="IPR042528">
    <property type="entry name" value="elF-2B_alpha_N"/>
</dbReference>
<dbReference type="GO" id="GO:0005829">
    <property type="term" value="C:cytosol"/>
    <property type="evidence" value="ECO:0007669"/>
    <property type="project" value="UniProtKB-SubCell"/>
</dbReference>
<dbReference type="GO" id="GO:0003743">
    <property type="term" value="F:translation initiation factor activity"/>
    <property type="evidence" value="ECO:0007669"/>
    <property type="project" value="UniProtKB-KW"/>
</dbReference>
<dbReference type="GO" id="GO:0005851">
    <property type="term" value="C:eukaryotic translation initiation factor 2B complex"/>
    <property type="evidence" value="ECO:0007669"/>
    <property type="project" value="TreeGrafter"/>
</dbReference>
<dbReference type="AlphaFoldDB" id="A0A2C5XYM1"/>
<evidence type="ECO:0000256" key="7">
    <source>
        <dbReference type="ARBA" id="ARBA00044236"/>
    </source>
</evidence>
<evidence type="ECO:0000256" key="2">
    <source>
        <dbReference type="ARBA" id="ARBA00007251"/>
    </source>
</evidence>
<keyword evidence="5" id="KW-0648">Protein biosynthesis</keyword>
<dbReference type="Gene3D" id="1.20.120.1070">
    <property type="entry name" value="Translation initiation factor eIF-2B, N-terminal domain"/>
    <property type="match status" value="1"/>
</dbReference>
<keyword evidence="3" id="KW-0963">Cytoplasm</keyword>
<name>A0A2C5XYM1_9HYPO</name>
<evidence type="ECO:0000256" key="8">
    <source>
        <dbReference type="ARBA" id="ARBA00046432"/>
    </source>
</evidence>
<dbReference type="Gene3D" id="3.40.50.10470">
    <property type="entry name" value="Translation initiation factor eif-2b, domain 2"/>
    <property type="match status" value="1"/>
</dbReference>
<protein>
    <recommendedName>
        <fullName evidence="6">Translation initiation factor eIF2B subunit alpha</fullName>
    </recommendedName>
    <alternativeName>
        <fullName evidence="7">eIF2B GDP-GTP exchange factor subunit alpha</fullName>
    </alternativeName>
</protein>
<accession>A0A2C5XYM1</accession>
<comment type="subcellular location">
    <subcellularLocation>
        <location evidence="1">Cytoplasm</location>
        <location evidence="1">Cytosol</location>
    </subcellularLocation>
</comment>
<comment type="subunit">
    <text evidence="8">Component of the translation initiation factor 2B (eIF2B) complex which is a heterodecamer of two sets of five different subunits: alpha, beta, gamma, delta and epsilon. Subunits alpha, beta and delta comprise a regulatory subcomplex and subunits epsilon and gamma comprise a catalytic subcomplex. Within the complex, the hexameric regulatory complex resides at the center, with the two heterodimeric catalytic subcomplexes bound on opposite sides.</text>
</comment>
<evidence type="ECO:0000256" key="6">
    <source>
        <dbReference type="ARBA" id="ARBA00044208"/>
    </source>
</evidence>
<keyword evidence="4" id="KW-0396">Initiation factor</keyword>
<organism evidence="10 11">
    <name type="scientific">Ophiocordyceps australis</name>
    <dbReference type="NCBI Taxonomy" id="1399860"/>
    <lineage>
        <taxon>Eukaryota</taxon>
        <taxon>Fungi</taxon>
        <taxon>Dikarya</taxon>
        <taxon>Ascomycota</taxon>
        <taxon>Pezizomycotina</taxon>
        <taxon>Sordariomycetes</taxon>
        <taxon>Hypocreomycetidae</taxon>
        <taxon>Hypocreales</taxon>
        <taxon>Ophiocordycipitaceae</taxon>
        <taxon>Ophiocordyceps</taxon>
    </lineage>
</organism>
<evidence type="ECO:0000256" key="4">
    <source>
        <dbReference type="ARBA" id="ARBA00022540"/>
    </source>
</evidence>
<dbReference type="PANTHER" id="PTHR45860:SF1">
    <property type="entry name" value="TRANSLATION INITIATION FACTOR EIF-2B SUBUNIT ALPHA"/>
    <property type="match status" value="1"/>
</dbReference>
<dbReference type="OrthoDB" id="10249309at2759"/>
<dbReference type="STRING" id="1399860.A0A2C5XYM1"/>
<evidence type="ECO:0000256" key="1">
    <source>
        <dbReference type="ARBA" id="ARBA00004514"/>
    </source>
</evidence>
<proteinExistence type="inferred from homology"/>
<evidence type="ECO:0000256" key="9">
    <source>
        <dbReference type="RuleBase" id="RU003814"/>
    </source>
</evidence>
<comment type="similarity">
    <text evidence="2 9">Belongs to the eIF-2B alpha/beta/delta subunits family.</text>
</comment>
<gene>
    <name evidence="10" type="ORF">CDD81_2561</name>
</gene>
<dbReference type="InterPro" id="IPR051501">
    <property type="entry name" value="eIF2B_alpha/beta/delta"/>
</dbReference>
<dbReference type="PANTHER" id="PTHR45860">
    <property type="entry name" value="TRANSLATION INITIATION FACTOR EIF-2B SUBUNIT ALPHA"/>
    <property type="match status" value="1"/>
</dbReference>
<dbReference type="InterPro" id="IPR000649">
    <property type="entry name" value="IF-2B-related"/>
</dbReference>
<evidence type="ECO:0000256" key="3">
    <source>
        <dbReference type="ARBA" id="ARBA00022490"/>
    </source>
</evidence>
<dbReference type="InterPro" id="IPR037171">
    <property type="entry name" value="NagB/RpiA_transferase-like"/>
</dbReference>
<dbReference type="Proteomes" id="UP000226192">
    <property type="component" value="Unassembled WGS sequence"/>
</dbReference>
<dbReference type="InterPro" id="IPR042529">
    <property type="entry name" value="IF_2B-like_C"/>
</dbReference>
<reference evidence="10 11" key="1">
    <citation type="submission" date="2017-06" db="EMBL/GenBank/DDBJ databases">
        <title>Ant-infecting Ophiocordyceps genomes reveal a high diversity of potential behavioral manipulation genes and a possible major role for enterotoxins.</title>
        <authorList>
            <person name="De Bekker C."/>
            <person name="Evans H.C."/>
            <person name="Brachmann A."/>
            <person name="Hughes D.P."/>
        </authorList>
    </citation>
    <scope>NUCLEOTIDE SEQUENCE [LARGE SCALE GENOMIC DNA]</scope>
    <source>
        <strain evidence="10 11">Map64</strain>
    </source>
</reference>
<dbReference type="SUPFAM" id="SSF100950">
    <property type="entry name" value="NagB/RpiA/CoA transferase-like"/>
    <property type="match status" value="1"/>
</dbReference>
<evidence type="ECO:0000256" key="5">
    <source>
        <dbReference type="ARBA" id="ARBA00022917"/>
    </source>
</evidence>
<dbReference type="GO" id="GO:0005085">
    <property type="term" value="F:guanyl-nucleotide exchange factor activity"/>
    <property type="evidence" value="ECO:0007669"/>
    <property type="project" value="TreeGrafter"/>
</dbReference>
<dbReference type="Pfam" id="PF01008">
    <property type="entry name" value="IF-2B"/>
    <property type="match status" value="1"/>
</dbReference>
<dbReference type="EMBL" id="NJET01000181">
    <property type="protein sequence ID" value="PHH59794.1"/>
    <property type="molecule type" value="Genomic_DNA"/>
</dbReference>
<sequence>MPSARPASAEALLASTDFDIVATYNNLLMSDPALTKPVAAIHALIGLLNSVSITTIHETVETLKVHAKRLKNSVAIPAPLTAGTDLFIQFLISSLNQPGGDFDALLQHLLQNSRLFAHRAIAAREGVAARGYKYVGEGKTVLTLGASRCVTALLQVAVERRGGGAMFRVVYVRDDTRKAENDALVAKLRGLGIPVAEVAMSSVAHVMGLLHQVDTVIVGAEAVTENGGIISRMGTYQIAKLAFSNRPKLPFYVATETHKFSRDFPLGQRDIDQKVLDFSAEISSKQPKDAVDYTPPEFITGLITETGTHLPSYVPMKLLETYDDSLFTD</sequence>